<dbReference type="RefSeq" id="WP_259863022.1">
    <property type="nucleotide sequence ID" value="NZ_BAAAST010000026.1"/>
</dbReference>
<gene>
    <name evidence="2" type="ORF">Dfulv_12525</name>
</gene>
<evidence type="ECO:0000313" key="2">
    <source>
        <dbReference type="EMBL" id="UWP84996.1"/>
    </source>
</evidence>
<keyword evidence="3" id="KW-1185">Reference proteome</keyword>
<dbReference type="EMBL" id="CP073720">
    <property type="protein sequence ID" value="UWP84996.1"/>
    <property type="molecule type" value="Genomic_DNA"/>
</dbReference>
<sequence>MVETATAQRLPVRFAGEGSGVEDLTWGQWAAWGSMQISGEADWAGGTMPLTDGQTVEEITRLLAFIMSRHQSLRTRLRLDADGTPRQELSASGEVHLEVVDAGGRDPAEVAEEVRERYETAPFDVEHDWPVRMAVVCRDGVAAHFVAIYSHLAIDGYGIAALAADLANFDRATGRHLTPVAALQPFELVRQQRSRAALRQQAMSLRHWERHLRTVTPHRFRPVAVRSEPRYWEASYRSPALFLALDVVAGRAKVHSGAVLLAAYAIMLSRMSGDPRSVVRTLVSNRFRPGFQESVAGVAQSALCVVDTAGADFDEVVARAWKSQLSAGMHAYYDPRELWALIDRVAAERGAEFDLTCYFNDRRRSLSQSSDRVTVTSVELSSALRESRLRWGRKSNTPDVTCFLHVNPVPDTIDLTLRVDTDYVSPDDLANCLRGIEELVVGAAWPDRLA</sequence>
<dbReference type="InterPro" id="IPR001242">
    <property type="entry name" value="Condensation_dom"/>
</dbReference>
<protein>
    <submittedName>
        <fullName evidence="2">Condensation domain-containing protein</fullName>
    </submittedName>
</protein>
<proteinExistence type="predicted"/>
<accession>A0ABY5W6P0</accession>
<reference evidence="2" key="1">
    <citation type="submission" date="2021-04" db="EMBL/GenBank/DDBJ databases">
        <authorList>
            <person name="Hartkoorn R.C."/>
            <person name="Beaudoing E."/>
            <person name="Hot D."/>
        </authorList>
    </citation>
    <scope>NUCLEOTIDE SEQUENCE</scope>
    <source>
        <strain evidence="2">NRRL B-16292</strain>
    </source>
</reference>
<dbReference type="SUPFAM" id="SSF52777">
    <property type="entry name" value="CoA-dependent acyltransferases"/>
    <property type="match status" value="2"/>
</dbReference>
<name>A0ABY5W6P0_9ACTN</name>
<evidence type="ECO:0000259" key="1">
    <source>
        <dbReference type="Pfam" id="PF00668"/>
    </source>
</evidence>
<dbReference type="Gene3D" id="3.30.559.30">
    <property type="entry name" value="Nonribosomal peptide synthetase, condensation domain"/>
    <property type="match status" value="1"/>
</dbReference>
<dbReference type="PANTHER" id="PTHR45398:SF1">
    <property type="entry name" value="ENZYME, PUTATIVE (JCVI)-RELATED"/>
    <property type="match status" value="1"/>
</dbReference>
<feature type="domain" description="Condensation" evidence="1">
    <location>
        <begin position="59"/>
        <end position="343"/>
    </location>
</feature>
<evidence type="ECO:0000313" key="3">
    <source>
        <dbReference type="Proteomes" id="UP001059617"/>
    </source>
</evidence>
<reference evidence="2" key="2">
    <citation type="submission" date="2022-09" db="EMBL/GenBank/DDBJ databases">
        <title>Biosynthetic gene clusters of Dactylosporangioum fulvum.</title>
        <authorList>
            <person name="Caradec T."/>
        </authorList>
    </citation>
    <scope>NUCLEOTIDE SEQUENCE</scope>
    <source>
        <strain evidence="2">NRRL B-16292</strain>
    </source>
</reference>
<dbReference type="InterPro" id="IPR023213">
    <property type="entry name" value="CAT-like_dom_sf"/>
</dbReference>
<dbReference type="Pfam" id="PF00668">
    <property type="entry name" value="Condensation"/>
    <property type="match status" value="1"/>
</dbReference>
<organism evidence="2 3">
    <name type="scientific">Dactylosporangium fulvum</name>
    <dbReference type="NCBI Taxonomy" id="53359"/>
    <lineage>
        <taxon>Bacteria</taxon>
        <taxon>Bacillati</taxon>
        <taxon>Actinomycetota</taxon>
        <taxon>Actinomycetes</taxon>
        <taxon>Micromonosporales</taxon>
        <taxon>Micromonosporaceae</taxon>
        <taxon>Dactylosporangium</taxon>
    </lineage>
</organism>
<dbReference type="Gene3D" id="3.30.559.10">
    <property type="entry name" value="Chloramphenicol acetyltransferase-like domain"/>
    <property type="match status" value="1"/>
</dbReference>
<dbReference type="PANTHER" id="PTHR45398">
    <property type="match status" value="1"/>
</dbReference>
<dbReference type="Proteomes" id="UP001059617">
    <property type="component" value="Chromosome"/>
</dbReference>